<dbReference type="EMBL" id="PRDL01000001">
    <property type="protein sequence ID" value="MBE8716787.1"/>
    <property type="molecule type" value="Genomic_DNA"/>
</dbReference>
<dbReference type="PANTHER" id="PTHR34595">
    <property type="entry name" value="BLR5612 PROTEIN"/>
    <property type="match status" value="1"/>
</dbReference>
<dbReference type="RefSeq" id="WP_193908118.1">
    <property type="nucleotide sequence ID" value="NZ_PRDL01000001.1"/>
</dbReference>
<dbReference type="InterPro" id="IPR007296">
    <property type="entry name" value="DUF403"/>
</dbReference>
<sequence>MLSRVAERIYWLGRYMERGENVARLVNVNSNLLLDLPRGTRLGWGALIDISGTGEYFNRDTDLADERTVVRFMLMDKDNPSSLLNSLSWARENARITREIIPMEAWELVNDLYHFIKDKSAAVLNRRERSAILLQIISQVQQFTGLLTGCMTHNDAYDFIRIGRNLERADMTTRIVDAGLVHLLPKASEAGSSDDEISPYNNVMWMSVLRSLSGYQMYRQHVRDRVNAKDVVKFLLQNENFPRAAAHSLRELEQCLKKLPMHKSALLVATQVHKKMGEADVGELLTSSGLHDYIDEIQEAIGRVHECITETWFLPLVHTPSAEPRLAVV</sequence>
<dbReference type="AlphaFoldDB" id="A0A928YTF1"/>
<dbReference type="PANTHER" id="PTHR34595:SF7">
    <property type="entry name" value="SLL1039 PROTEIN"/>
    <property type="match status" value="1"/>
</dbReference>
<organism evidence="2 3">
    <name type="scientific">Cellvibrio polysaccharolyticus</name>
    <dbReference type="NCBI Taxonomy" id="2082724"/>
    <lineage>
        <taxon>Bacteria</taxon>
        <taxon>Pseudomonadati</taxon>
        <taxon>Pseudomonadota</taxon>
        <taxon>Gammaproteobacteria</taxon>
        <taxon>Cellvibrionales</taxon>
        <taxon>Cellvibrionaceae</taxon>
        <taxon>Cellvibrio</taxon>
    </lineage>
</organism>
<gene>
    <name evidence="2" type="ORF">C4F51_06240</name>
</gene>
<proteinExistence type="predicted"/>
<reference evidence="2" key="1">
    <citation type="submission" date="2018-07" db="EMBL/GenBank/DDBJ databases">
        <title>Genome assembly of strain Ka43.</title>
        <authorList>
            <person name="Kukolya J."/>
            <person name="Nagy I."/>
            <person name="Horvath B."/>
            <person name="Toth A."/>
        </authorList>
    </citation>
    <scope>NUCLEOTIDE SEQUENCE</scope>
    <source>
        <strain evidence="2">KB43</strain>
    </source>
</reference>
<evidence type="ECO:0000313" key="2">
    <source>
        <dbReference type="EMBL" id="MBE8716787.1"/>
    </source>
</evidence>
<feature type="domain" description="DUF403" evidence="1">
    <location>
        <begin position="1"/>
        <end position="313"/>
    </location>
</feature>
<evidence type="ECO:0000313" key="3">
    <source>
        <dbReference type="Proteomes" id="UP000652567"/>
    </source>
</evidence>
<evidence type="ECO:0000259" key="1">
    <source>
        <dbReference type="Pfam" id="PF04168"/>
    </source>
</evidence>
<dbReference type="InterPro" id="IPR051680">
    <property type="entry name" value="ATP-dep_Glu-Cys_Ligase-2"/>
</dbReference>
<comment type="caution">
    <text evidence="2">The sequence shown here is derived from an EMBL/GenBank/DDBJ whole genome shotgun (WGS) entry which is preliminary data.</text>
</comment>
<accession>A0A928YTF1</accession>
<protein>
    <submittedName>
        <fullName evidence="2">Alpha-E domain-containing protein</fullName>
    </submittedName>
</protein>
<name>A0A928YTF1_9GAMM</name>
<keyword evidence="3" id="KW-1185">Reference proteome</keyword>
<dbReference type="Pfam" id="PF04168">
    <property type="entry name" value="Alpha-E"/>
    <property type="match status" value="1"/>
</dbReference>
<dbReference type="Proteomes" id="UP000652567">
    <property type="component" value="Unassembled WGS sequence"/>
</dbReference>